<evidence type="ECO:0000256" key="1">
    <source>
        <dbReference type="ARBA" id="ARBA00022801"/>
    </source>
</evidence>
<comment type="similarity">
    <text evidence="2">Belongs to the GTP cyclohydrolase IV family.</text>
</comment>
<dbReference type="InterPro" id="IPR003801">
    <property type="entry name" value="GTP_cyclohydrolase_FolE2/MptA"/>
</dbReference>
<dbReference type="GO" id="GO:0046654">
    <property type="term" value="P:tetrahydrofolate biosynthetic process"/>
    <property type="evidence" value="ECO:0007669"/>
    <property type="project" value="UniProtKB-UniRule"/>
</dbReference>
<dbReference type="EMBL" id="CP009238">
    <property type="protein sequence ID" value="AIL32530.1"/>
    <property type="molecule type" value="Genomic_DNA"/>
</dbReference>
<accession>A0A077DCA8</accession>
<comment type="pathway">
    <text evidence="2">Cofactor biosynthesis; 7,8-dihydroneopterin triphosphate biosynthesis; 7,8-dihydroneopterin triphosphate from GTP: step 1/1.</text>
</comment>
<feature type="site" description="May be catalytically important" evidence="2">
    <location>
        <position position="150"/>
    </location>
</feature>
<proteinExistence type="inferred from homology"/>
<dbReference type="GO" id="GO:0003934">
    <property type="term" value="F:GTP cyclohydrolase I activity"/>
    <property type="evidence" value="ECO:0007669"/>
    <property type="project" value="UniProtKB-UniRule"/>
</dbReference>
<evidence type="ECO:0000313" key="4">
    <source>
        <dbReference type="Proteomes" id="UP000028945"/>
    </source>
</evidence>
<evidence type="ECO:0000256" key="2">
    <source>
        <dbReference type="HAMAP-Rule" id="MF_01527"/>
    </source>
</evidence>
<gene>
    <name evidence="2" type="primary">folE2</name>
    <name evidence="3" type="ORF">IX83_03715</name>
</gene>
<dbReference type="PANTHER" id="PTHR36445:SF1">
    <property type="entry name" value="GTP CYCLOHYDROLASE MPTA"/>
    <property type="match status" value="1"/>
</dbReference>
<organism evidence="3 4">
    <name type="scientific">Basilea psittacipulmonis DSM 24701</name>
    <dbReference type="NCBI Taxonomy" id="1072685"/>
    <lineage>
        <taxon>Bacteria</taxon>
        <taxon>Pseudomonadati</taxon>
        <taxon>Pseudomonadota</taxon>
        <taxon>Betaproteobacteria</taxon>
        <taxon>Burkholderiales</taxon>
        <taxon>Alcaligenaceae</taxon>
        <taxon>Basilea</taxon>
    </lineage>
</organism>
<dbReference type="HOGENOM" id="CLU_062816_1_1_4"/>
<dbReference type="Gene3D" id="3.10.270.10">
    <property type="entry name" value="Urate Oxidase"/>
    <property type="match status" value="1"/>
</dbReference>
<dbReference type="KEGG" id="bpsi:IX83_03715"/>
<dbReference type="AlphaFoldDB" id="A0A077DCA8"/>
<dbReference type="HAMAP" id="MF_01527_B">
    <property type="entry name" value="GTP_cyclohydrol_B"/>
    <property type="match status" value="1"/>
</dbReference>
<dbReference type="OrthoDB" id="9774824at2"/>
<dbReference type="InterPro" id="IPR022838">
    <property type="entry name" value="GTP_cyclohydrolase_FolE2"/>
</dbReference>
<dbReference type="Pfam" id="PF02649">
    <property type="entry name" value="GCHY-1"/>
    <property type="match status" value="1"/>
</dbReference>
<dbReference type="RefSeq" id="WP_038499283.1">
    <property type="nucleotide sequence ID" value="NZ_AFWK01000107.1"/>
</dbReference>
<comment type="catalytic activity">
    <reaction evidence="2">
        <text>GTP + H2O = 7,8-dihydroneopterin 3'-triphosphate + formate + H(+)</text>
        <dbReference type="Rhea" id="RHEA:17473"/>
        <dbReference type="ChEBI" id="CHEBI:15377"/>
        <dbReference type="ChEBI" id="CHEBI:15378"/>
        <dbReference type="ChEBI" id="CHEBI:15740"/>
        <dbReference type="ChEBI" id="CHEBI:37565"/>
        <dbReference type="ChEBI" id="CHEBI:58462"/>
        <dbReference type="EC" id="3.5.4.16"/>
    </reaction>
</comment>
<dbReference type="Proteomes" id="UP000028945">
    <property type="component" value="Chromosome"/>
</dbReference>
<name>A0A077DCA8_9BURK</name>
<keyword evidence="1 2" id="KW-0378">Hydrolase</keyword>
<dbReference type="STRING" id="1072685.IX83_03715"/>
<dbReference type="EC" id="3.5.4.16" evidence="2"/>
<reference evidence="3 4" key="1">
    <citation type="journal article" date="2014" name="BMC Genomics">
        <title>A genomic perspective on a new bacterial genus and species from the Alcaligenaceae family, Basilea psittacipulmonis.</title>
        <authorList>
            <person name="Whiteson K.L."/>
            <person name="Hernandez D."/>
            <person name="Lazarevic V."/>
            <person name="Gaia N."/>
            <person name="Farinelli L."/>
            <person name="Francois P."/>
            <person name="Pilo P."/>
            <person name="Frey J."/>
            <person name="Schrenzel J."/>
        </authorList>
    </citation>
    <scope>NUCLEOTIDE SEQUENCE [LARGE SCALE GENOMIC DNA]</scope>
    <source>
        <strain evidence="3 4">DSM 24701</strain>
    </source>
</reference>
<dbReference type="UniPathway" id="UPA00848">
    <property type="reaction ID" value="UER00151"/>
</dbReference>
<keyword evidence="4" id="KW-1185">Reference proteome</keyword>
<evidence type="ECO:0000313" key="3">
    <source>
        <dbReference type="EMBL" id="AIL32530.1"/>
    </source>
</evidence>
<dbReference type="PANTHER" id="PTHR36445">
    <property type="entry name" value="GTP CYCLOHYDROLASE MPTA"/>
    <property type="match status" value="1"/>
</dbReference>
<sequence>MQTQNMPDVQSSKDLRATPIQKVGVRGVKYPIIIKTGKEIQHSVGNWTMTVYLPAEEKGTHMSRFLALLEEHDKQAMNPHDFMQLTEKMKGLLQSQKANIKVTFPYFMQKVAPVSGVTSPMDYEVTWHANVEEGVSDFEVTVVVPVMSLCPCSKAISKYGAHNQRSYITVTLGCSPDLDLDELIRQIEAQGSCQLWGLLKRPDEKYVTEHSYDNPKFVEDLIRDVAVTIQSLPSIRYYHIEVENLESIHNHSAYASISG</sequence>
<protein>
    <recommendedName>
        <fullName evidence="2">GTP cyclohydrolase FolE2</fullName>
        <ecNumber evidence="2">3.5.4.16</ecNumber>
    </recommendedName>
</protein>
<dbReference type="eggNOG" id="COG1469">
    <property type="taxonomic scope" value="Bacteria"/>
</dbReference>
<dbReference type="NCBIfam" id="NF010200">
    <property type="entry name" value="PRK13674.1-1"/>
    <property type="match status" value="1"/>
</dbReference>
<comment type="function">
    <text evidence="2">Converts GTP to 7,8-dihydroneopterin triphosphate.</text>
</comment>